<dbReference type="InterPro" id="IPR000515">
    <property type="entry name" value="MetI-like"/>
</dbReference>
<dbReference type="GO" id="GO:0005886">
    <property type="term" value="C:plasma membrane"/>
    <property type="evidence" value="ECO:0007669"/>
    <property type="project" value="UniProtKB-SubCell"/>
</dbReference>
<keyword evidence="4 5" id="KW-0472">Membrane</keyword>
<feature type="transmembrane region" description="Helical" evidence="5">
    <location>
        <begin position="65"/>
        <end position="88"/>
    </location>
</feature>
<dbReference type="PROSITE" id="PS50928">
    <property type="entry name" value="ABC_TM1"/>
    <property type="match status" value="1"/>
</dbReference>
<dbReference type="InterPro" id="IPR035906">
    <property type="entry name" value="MetI-like_sf"/>
</dbReference>
<comment type="similarity">
    <text evidence="5">Belongs to the binding-protein-dependent transport system permease family.</text>
</comment>
<organism evidence="7 8">
    <name type="scientific">Anaeromonas frigoriresistens</name>
    <dbReference type="NCBI Taxonomy" id="2683708"/>
    <lineage>
        <taxon>Bacteria</taxon>
        <taxon>Bacillati</taxon>
        <taxon>Bacillota</taxon>
        <taxon>Tissierellia</taxon>
        <taxon>Tissierellales</taxon>
        <taxon>Thermohalobacteraceae</taxon>
        <taxon>Anaeromonas</taxon>
    </lineage>
</organism>
<dbReference type="Proteomes" id="UP000724672">
    <property type="component" value="Unassembled WGS sequence"/>
</dbReference>
<dbReference type="EMBL" id="WSFT01000028">
    <property type="protein sequence ID" value="MBS4538044.1"/>
    <property type="molecule type" value="Genomic_DNA"/>
</dbReference>
<evidence type="ECO:0000313" key="8">
    <source>
        <dbReference type="Proteomes" id="UP000724672"/>
    </source>
</evidence>
<evidence type="ECO:0000256" key="5">
    <source>
        <dbReference type="RuleBase" id="RU363032"/>
    </source>
</evidence>
<dbReference type="InterPro" id="IPR052730">
    <property type="entry name" value="Sugar_ABC_transporter"/>
</dbReference>
<feature type="transmembrane region" description="Helical" evidence="5">
    <location>
        <begin position="153"/>
        <end position="175"/>
    </location>
</feature>
<dbReference type="AlphaFoldDB" id="A0A942Z8I8"/>
<dbReference type="Gene3D" id="1.10.3720.10">
    <property type="entry name" value="MetI-like"/>
    <property type="match status" value="1"/>
</dbReference>
<name>A0A942Z8I8_9FIRM</name>
<dbReference type="GO" id="GO:0055085">
    <property type="term" value="P:transmembrane transport"/>
    <property type="evidence" value="ECO:0007669"/>
    <property type="project" value="InterPro"/>
</dbReference>
<comment type="subcellular location">
    <subcellularLocation>
        <location evidence="5">Cell membrane</location>
        <topology evidence="5">Multi-pass membrane protein</topology>
    </subcellularLocation>
    <subcellularLocation>
        <location evidence="1">Membrane</location>
        <topology evidence="1">Multi-pass membrane protein</topology>
    </subcellularLocation>
</comment>
<dbReference type="PANTHER" id="PTHR43759:SF1">
    <property type="entry name" value="GLUCOSE IMPORT SYSTEM PERMEASE PROTEIN GLCT"/>
    <property type="match status" value="1"/>
</dbReference>
<gene>
    <name evidence="7" type="ORF">GOQ27_06195</name>
</gene>
<keyword evidence="3 5" id="KW-1133">Transmembrane helix</keyword>
<protein>
    <submittedName>
        <fullName evidence="7">ABC transporter permease subunit</fullName>
    </submittedName>
</protein>
<feature type="transmembrane region" description="Helical" evidence="5">
    <location>
        <begin position="7"/>
        <end position="31"/>
    </location>
</feature>
<evidence type="ECO:0000256" key="2">
    <source>
        <dbReference type="ARBA" id="ARBA00022692"/>
    </source>
</evidence>
<comment type="caution">
    <text evidence="7">The sequence shown here is derived from an EMBL/GenBank/DDBJ whole genome shotgun (WGS) entry which is preliminary data.</text>
</comment>
<dbReference type="PANTHER" id="PTHR43759">
    <property type="entry name" value="TREHALOSE TRANSPORT SYSTEM PERMEASE PROTEIN SUGA"/>
    <property type="match status" value="1"/>
</dbReference>
<sequence length="287" mass="32678">MKDKIKPYILLLPIMTIIFGIFASGLIMGFMQSLGRFEAIGMTEFTLRYYKEVLIDKGFLSSFGFSFYISIVSSVIAVVVGVILAYLLLINKHKKGIEEIIYRIPIIVPHTVASLLVFNILAQSGVLPRILNFLGIINEQSQFPALVFDKNGWGIIFSYIWKEIPFIAMVVYTVLKNINDKLRDVALNLGSDKKQVFFHILLPLMMPSIISSFIIVFAFSFGAFEAPYLLGPTSPKALPVKAFIEYNNPDLTNRPYAMVINMILTFFSVMFILIYYKVFNLINRYSR</sequence>
<evidence type="ECO:0000259" key="6">
    <source>
        <dbReference type="PROSITE" id="PS50928"/>
    </source>
</evidence>
<keyword evidence="2 5" id="KW-0812">Transmembrane</keyword>
<dbReference type="Pfam" id="PF00528">
    <property type="entry name" value="BPD_transp_1"/>
    <property type="match status" value="1"/>
</dbReference>
<evidence type="ECO:0000313" key="7">
    <source>
        <dbReference type="EMBL" id="MBS4538044.1"/>
    </source>
</evidence>
<evidence type="ECO:0000256" key="1">
    <source>
        <dbReference type="ARBA" id="ARBA00004141"/>
    </source>
</evidence>
<keyword evidence="5" id="KW-0813">Transport</keyword>
<dbReference type="CDD" id="cd06261">
    <property type="entry name" value="TM_PBP2"/>
    <property type="match status" value="1"/>
</dbReference>
<proteinExistence type="inferred from homology"/>
<keyword evidence="8" id="KW-1185">Reference proteome</keyword>
<feature type="domain" description="ABC transmembrane type-1" evidence="6">
    <location>
        <begin position="63"/>
        <end position="275"/>
    </location>
</feature>
<feature type="transmembrane region" description="Helical" evidence="5">
    <location>
        <begin position="256"/>
        <end position="278"/>
    </location>
</feature>
<feature type="transmembrane region" description="Helical" evidence="5">
    <location>
        <begin position="100"/>
        <end position="122"/>
    </location>
</feature>
<dbReference type="SUPFAM" id="SSF161098">
    <property type="entry name" value="MetI-like"/>
    <property type="match status" value="1"/>
</dbReference>
<evidence type="ECO:0000256" key="3">
    <source>
        <dbReference type="ARBA" id="ARBA00022989"/>
    </source>
</evidence>
<reference evidence="7" key="1">
    <citation type="submission" date="2019-12" db="EMBL/GenBank/DDBJ databases">
        <title>Clostridiaceae gen. nov. sp. nov., isolated from sediment in Xinjiang, China.</title>
        <authorList>
            <person name="Zhang R."/>
        </authorList>
    </citation>
    <scope>NUCLEOTIDE SEQUENCE</scope>
    <source>
        <strain evidence="7">D2Q-11</strain>
    </source>
</reference>
<evidence type="ECO:0000256" key="4">
    <source>
        <dbReference type="ARBA" id="ARBA00023136"/>
    </source>
</evidence>
<feature type="transmembrane region" description="Helical" evidence="5">
    <location>
        <begin position="196"/>
        <end position="224"/>
    </location>
</feature>
<accession>A0A942Z8I8</accession>